<comment type="caution">
    <text evidence="1">The sequence shown here is derived from an EMBL/GenBank/DDBJ whole genome shotgun (WGS) entry which is preliminary data.</text>
</comment>
<dbReference type="AlphaFoldDB" id="A0A2C6K388"/>
<gene>
    <name evidence="1" type="ORF">CSUI_005949</name>
</gene>
<reference evidence="1 2" key="1">
    <citation type="journal article" date="2017" name="Int. J. Parasitol.">
        <title>The genome of the protozoan parasite Cystoisospora suis and a reverse vaccinology approach to identify vaccine candidates.</title>
        <authorList>
            <person name="Palmieri N."/>
            <person name="Shrestha A."/>
            <person name="Ruttkowski B."/>
            <person name="Beck T."/>
            <person name="Vogl C."/>
            <person name="Tomley F."/>
            <person name="Blake D.P."/>
            <person name="Joachim A."/>
        </authorList>
    </citation>
    <scope>NUCLEOTIDE SEQUENCE [LARGE SCALE GENOMIC DNA]</scope>
    <source>
        <strain evidence="1 2">Wien I</strain>
    </source>
</reference>
<evidence type="ECO:0000313" key="1">
    <source>
        <dbReference type="EMBL" id="PHJ20221.1"/>
    </source>
</evidence>
<protein>
    <submittedName>
        <fullName evidence="1">Uncharacterized protein</fullName>
    </submittedName>
</protein>
<dbReference type="EMBL" id="MIGC01002949">
    <property type="protein sequence ID" value="PHJ20221.1"/>
    <property type="molecule type" value="Genomic_DNA"/>
</dbReference>
<accession>A0A2C6K388</accession>
<evidence type="ECO:0000313" key="2">
    <source>
        <dbReference type="Proteomes" id="UP000221165"/>
    </source>
</evidence>
<dbReference type="VEuPathDB" id="ToxoDB:CSUI_005949"/>
<dbReference type="GeneID" id="94429325"/>
<organism evidence="1 2">
    <name type="scientific">Cystoisospora suis</name>
    <dbReference type="NCBI Taxonomy" id="483139"/>
    <lineage>
        <taxon>Eukaryota</taxon>
        <taxon>Sar</taxon>
        <taxon>Alveolata</taxon>
        <taxon>Apicomplexa</taxon>
        <taxon>Conoidasida</taxon>
        <taxon>Coccidia</taxon>
        <taxon>Eucoccidiorida</taxon>
        <taxon>Eimeriorina</taxon>
        <taxon>Sarcocystidae</taxon>
        <taxon>Cystoisospora</taxon>
    </lineage>
</organism>
<name>A0A2C6K388_9APIC</name>
<sequence length="52" mass="6096">FLRKAAPLPAKSKSPGAELKWNTWATDVLSRERRHRLEKLSAQRRNDWPVRA</sequence>
<dbReference type="RefSeq" id="XP_067921911.1">
    <property type="nucleotide sequence ID" value="XM_068066114.1"/>
</dbReference>
<proteinExistence type="predicted"/>
<dbReference type="Proteomes" id="UP000221165">
    <property type="component" value="Unassembled WGS sequence"/>
</dbReference>
<keyword evidence="2" id="KW-1185">Reference proteome</keyword>
<feature type="non-terminal residue" evidence="1">
    <location>
        <position position="1"/>
    </location>
</feature>